<dbReference type="STRING" id="755732.Fluta_3902"/>
<dbReference type="InterPro" id="IPR019734">
    <property type="entry name" value="TPR_rpt"/>
</dbReference>
<dbReference type="PRINTS" id="PR01021">
    <property type="entry name" value="OMPADOMAIN"/>
</dbReference>
<evidence type="ECO:0000256" key="2">
    <source>
        <dbReference type="ARBA" id="ARBA00023136"/>
    </source>
</evidence>
<dbReference type="AlphaFoldDB" id="F2IH52"/>
<accession>F2IH52</accession>
<feature type="signal peptide" evidence="6">
    <location>
        <begin position="1"/>
        <end position="35"/>
    </location>
</feature>
<dbReference type="Gene3D" id="2.120.10.30">
    <property type="entry name" value="TolB, C-terminal domain"/>
    <property type="match status" value="1"/>
</dbReference>
<evidence type="ECO:0000256" key="1">
    <source>
        <dbReference type="ARBA" id="ARBA00004442"/>
    </source>
</evidence>
<dbReference type="SMART" id="SM00028">
    <property type="entry name" value="TPR"/>
    <property type="match status" value="2"/>
</dbReference>
<dbReference type="SUPFAM" id="SSF48452">
    <property type="entry name" value="TPR-like"/>
    <property type="match status" value="1"/>
</dbReference>
<feature type="domain" description="OmpA-like" evidence="7">
    <location>
        <begin position="562"/>
        <end position="687"/>
    </location>
</feature>
<evidence type="ECO:0000256" key="5">
    <source>
        <dbReference type="PROSITE-ProRule" id="PRU00473"/>
    </source>
</evidence>
<dbReference type="PANTHER" id="PTHR30329">
    <property type="entry name" value="STATOR ELEMENT OF FLAGELLAR MOTOR COMPLEX"/>
    <property type="match status" value="1"/>
</dbReference>
<keyword evidence="3" id="KW-0998">Cell outer membrane</keyword>
<dbReference type="InterPro" id="IPR006664">
    <property type="entry name" value="OMP_bac"/>
</dbReference>
<dbReference type="InterPro" id="IPR050330">
    <property type="entry name" value="Bact_OuterMem_StrucFunc"/>
</dbReference>
<keyword evidence="9" id="KW-1185">Reference proteome</keyword>
<comment type="subcellular location">
    <subcellularLocation>
        <location evidence="1">Cell outer membrane</location>
    </subcellularLocation>
</comment>
<dbReference type="Gene3D" id="3.30.1330.60">
    <property type="entry name" value="OmpA-like domain"/>
    <property type="match status" value="1"/>
</dbReference>
<sequence length="687" mass="76537" precursor="true">MEDFTANAQILRNTISMKNLVLALFILATASCSTAQMTYSSKNKKAIALYEQGRDEPGKSVDPITRGPNYAGGIALLEKALKIDPTFWEAHMVEAEMYELTNQPYKAIEQYRKALAINPNHSPSGGTYYYLGTLEYAVGEYENAKKNLTTYTQSKGAHPDNLANAKQIIIDCDYAIEAMKNPNQFKPINLGPGVNTKDSEYFPTITVDGKTLLFTRRIEDKRVPIYGEQEDFYVSNLSTFNTWETAISMPKNINTLNNEGAPTIGPDGRSLIFVACTDESGSYGDNRKGKGSCDLFYTKRLGAQWLDPVNLPGAINTPSWETQPSLSADGKTLYFIRKVMARGGRPDSDIYTATQKEDGSWDVPVRLPNTINTPYMEESVLIHPDGKTLYFSSQGHRGMGGLDIFVSRMNEKGEWGIPENLGYPINTSADENSLLVSADGEIAFFASDREGGFGKLDLYYFIMPEKFRPIKTVYFDGLVFDALTKKTIPGKFSLVNIKTGKEVIKSEADQVNGSFTVSLPINEEYALSVSYPGYTFFSQNFNMTVADNQESFHMDVPMVPITDISNINPLKNVFFDLDKAILRPESFLELNKLRDLLKANPTMKIEIGGHTDTRGDAAKNMQLSDARAKSVKEYLIAQGIEASRLSSKGFGATKPIITDDVINKMATEKEKEKAHQENRRTEYKIVK</sequence>
<dbReference type="InterPro" id="IPR011042">
    <property type="entry name" value="6-blade_b-propeller_TolB-like"/>
</dbReference>
<keyword evidence="2 5" id="KW-0472">Membrane</keyword>
<evidence type="ECO:0000313" key="9">
    <source>
        <dbReference type="Proteomes" id="UP000007463"/>
    </source>
</evidence>
<dbReference type="GO" id="GO:0009279">
    <property type="term" value="C:cell outer membrane"/>
    <property type="evidence" value="ECO:0007669"/>
    <property type="project" value="UniProtKB-SubCell"/>
</dbReference>
<evidence type="ECO:0000256" key="3">
    <source>
        <dbReference type="ARBA" id="ARBA00023237"/>
    </source>
</evidence>
<dbReference type="EMBL" id="CP002542">
    <property type="protein sequence ID" value="AEA45866.1"/>
    <property type="molecule type" value="Genomic_DNA"/>
</dbReference>
<feature type="chain" id="PRO_5003278583" evidence="6">
    <location>
        <begin position="36"/>
        <end position="687"/>
    </location>
</feature>
<organism evidence="8 9">
    <name type="scientific">Fluviicola taffensis (strain DSM 16823 / NCIMB 13979 / RW262)</name>
    <dbReference type="NCBI Taxonomy" id="755732"/>
    <lineage>
        <taxon>Bacteria</taxon>
        <taxon>Pseudomonadati</taxon>
        <taxon>Bacteroidota</taxon>
        <taxon>Flavobacteriia</taxon>
        <taxon>Flavobacteriales</taxon>
        <taxon>Crocinitomicaceae</taxon>
        <taxon>Fluviicola</taxon>
    </lineage>
</organism>
<dbReference type="Gene3D" id="1.25.40.10">
    <property type="entry name" value="Tetratricopeptide repeat domain"/>
    <property type="match status" value="1"/>
</dbReference>
<dbReference type="OrthoDB" id="9809364at2"/>
<evidence type="ECO:0000313" key="8">
    <source>
        <dbReference type="EMBL" id="AEA45866.1"/>
    </source>
</evidence>
<dbReference type="eggNOG" id="COG2885">
    <property type="taxonomic scope" value="Bacteria"/>
</dbReference>
<gene>
    <name evidence="8" type="ordered locus">Fluta_3902</name>
</gene>
<name>F2IH52_FLUTR</name>
<dbReference type="KEGG" id="fte:Fluta_3902"/>
<dbReference type="CDD" id="cd07185">
    <property type="entry name" value="OmpA_C-like"/>
    <property type="match status" value="1"/>
</dbReference>
<feature type="repeat" description="TPR" evidence="4">
    <location>
        <begin position="88"/>
        <end position="121"/>
    </location>
</feature>
<dbReference type="PROSITE" id="PS50005">
    <property type="entry name" value="TPR"/>
    <property type="match status" value="1"/>
</dbReference>
<dbReference type="PANTHER" id="PTHR30329:SF21">
    <property type="entry name" value="LIPOPROTEIN YIAD-RELATED"/>
    <property type="match status" value="1"/>
</dbReference>
<dbReference type="HOGENOM" id="CLU_014978_1_0_10"/>
<dbReference type="eggNOG" id="COG3063">
    <property type="taxonomic scope" value="Bacteria"/>
</dbReference>
<dbReference type="InterPro" id="IPR006665">
    <property type="entry name" value="OmpA-like"/>
</dbReference>
<reference evidence="8 9" key="1">
    <citation type="journal article" date="2011" name="Stand. Genomic Sci.">
        <title>Complete genome sequence of the gliding freshwater bacterium Fluviicola taffensis type strain (RW262).</title>
        <authorList>
            <person name="Woyke T."/>
            <person name="Chertkov O."/>
            <person name="Lapidus A."/>
            <person name="Nolan M."/>
            <person name="Lucas S."/>
            <person name="Del Rio T.G."/>
            <person name="Tice H."/>
            <person name="Cheng J.F."/>
            <person name="Tapia R."/>
            <person name="Han C."/>
            <person name="Goodwin L."/>
            <person name="Pitluck S."/>
            <person name="Liolios K."/>
            <person name="Pagani I."/>
            <person name="Ivanova N."/>
            <person name="Huntemann M."/>
            <person name="Mavromatis K."/>
            <person name="Mikhailova N."/>
            <person name="Pati A."/>
            <person name="Chen A."/>
            <person name="Palaniappan K."/>
            <person name="Land M."/>
            <person name="Hauser L."/>
            <person name="Brambilla E.M."/>
            <person name="Rohde M."/>
            <person name="Mwirichia R."/>
            <person name="Sikorski J."/>
            <person name="Tindall B.J."/>
            <person name="Goker M."/>
            <person name="Bristow J."/>
            <person name="Eisen J.A."/>
            <person name="Markowitz V."/>
            <person name="Hugenholtz P."/>
            <person name="Klenk H.P."/>
            <person name="Kyrpides N.C."/>
        </authorList>
    </citation>
    <scope>NUCLEOTIDE SEQUENCE [LARGE SCALE GENOMIC DNA]</scope>
    <source>
        <strain evidence="9">DSM 16823 / RW262 / RW262</strain>
    </source>
</reference>
<dbReference type="Proteomes" id="UP000007463">
    <property type="component" value="Chromosome"/>
</dbReference>
<dbReference type="InterPro" id="IPR011990">
    <property type="entry name" value="TPR-like_helical_dom_sf"/>
</dbReference>
<protein>
    <submittedName>
        <fullName evidence="8">OmpA/MotB domain protein</fullName>
    </submittedName>
</protein>
<dbReference type="SUPFAM" id="SSF82171">
    <property type="entry name" value="DPP6 N-terminal domain-like"/>
    <property type="match status" value="1"/>
</dbReference>
<dbReference type="InterPro" id="IPR011659">
    <property type="entry name" value="WD40"/>
</dbReference>
<dbReference type="eggNOG" id="COG0823">
    <property type="taxonomic scope" value="Bacteria"/>
</dbReference>
<dbReference type="Pfam" id="PF07676">
    <property type="entry name" value="PD40"/>
    <property type="match status" value="5"/>
</dbReference>
<dbReference type="PROSITE" id="PS51123">
    <property type="entry name" value="OMPA_2"/>
    <property type="match status" value="1"/>
</dbReference>
<keyword evidence="4" id="KW-0802">TPR repeat</keyword>
<evidence type="ECO:0000256" key="4">
    <source>
        <dbReference type="PROSITE-ProRule" id="PRU00339"/>
    </source>
</evidence>
<reference evidence="9" key="2">
    <citation type="submission" date="2011-02" db="EMBL/GenBank/DDBJ databases">
        <title>The complete genome of Fluviicola taffensis DSM 16823.</title>
        <authorList>
            <consortium name="US DOE Joint Genome Institute (JGI-PGF)"/>
            <person name="Lucas S."/>
            <person name="Copeland A."/>
            <person name="Lapidus A."/>
            <person name="Bruce D."/>
            <person name="Goodwin L."/>
            <person name="Pitluck S."/>
            <person name="Kyrpides N."/>
            <person name="Mavromatis K."/>
            <person name="Ivanova N."/>
            <person name="Mikhailova N."/>
            <person name="Pagani I."/>
            <person name="Chertkov O."/>
            <person name="Detter J.C."/>
            <person name="Han C."/>
            <person name="Tapia R."/>
            <person name="Land M."/>
            <person name="Hauser L."/>
            <person name="Markowitz V."/>
            <person name="Cheng J.-F."/>
            <person name="Hugenholtz P."/>
            <person name="Woyke T."/>
            <person name="Wu D."/>
            <person name="Tindall B."/>
            <person name="Pomrenke H.G."/>
            <person name="Brambilla E."/>
            <person name="Klenk H.-P."/>
            <person name="Eisen J.A."/>
        </authorList>
    </citation>
    <scope>NUCLEOTIDE SEQUENCE [LARGE SCALE GENOMIC DNA]</scope>
    <source>
        <strain evidence="9">DSM 16823 / RW262 / RW262</strain>
    </source>
</reference>
<keyword evidence="6" id="KW-0732">Signal</keyword>
<dbReference type="InterPro" id="IPR036737">
    <property type="entry name" value="OmpA-like_sf"/>
</dbReference>
<dbReference type="Pfam" id="PF00691">
    <property type="entry name" value="OmpA"/>
    <property type="match status" value="1"/>
</dbReference>
<dbReference type="SUPFAM" id="SSF103088">
    <property type="entry name" value="OmpA-like"/>
    <property type="match status" value="1"/>
</dbReference>
<evidence type="ECO:0000259" key="7">
    <source>
        <dbReference type="PROSITE" id="PS51123"/>
    </source>
</evidence>
<proteinExistence type="predicted"/>
<evidence type="ECO:0000256" key="6">
    <source>
        <dbReference type="SAM" id="SignalP"/>
    </source>
</evidence>